<organism evidence="2 3">
    <name type="scientific">Acaryochloris marina (strain MBIC 11017)</name>
    <dbReference type="NCBI Taxonomy" id="329726"/>
    <lineage>
        <taxon>Bacteria</taxon>
        <taxon>Bacillati</taxon>
        <taxon>Cyanobacteriota</taxon>
        <taxon>Cyanophyceae</taxon>
        <taxon>Acaryochloridales</taxon>
        <taxon>Acaryochloridaceae</taxon>
        <taxon>Acaryochloris</taxon>
    </lineage>
</organism>
<dbReference type="EMBL" id="CP000828">
    <property type="protein sequence ID" value="ABW29887.1"/>
    <property type="molecule type" value="Genomic_DNA"/>
</dbReference>
<dbReference type="OrthoDB" id="583095at2"/>
<keyword evidence="1" id="KW-0472">Membrane</keyword>
<name>B0C4K4_ACAM1</name>
<dbReference type="SUPFAM" id="SSF103511">
    <property type="entry name" value="Chlorophyll a-b binding protein"/>
    <property type="match status" value="1"/>
</dbReference>
<dbReference type="KEGG" id="amr:AM1_4916"/>
<protein>
    <submittedName>
        <fullName evidence="2">High light inducible protein</fullName>
    </submittedName>
</protein>
<sequence>MNPSDPEPMWGFTDFAENFSGRLAMLGFFLGFVTEVISGEGMLAQILSLFSY</sequence>
<accession>B0C4K4</accession>
<keyword evidence="1" id="KW-0812">Transmembrane</keyword>
<keyword evidence="1" id="KW-1133">Transmembrane helix</keyword>
<dbReference type="Proteomes" id="UP000000268">
    <property type="component" value="Chromosome"/>
</dbReference>
<reference evidence="2 3" key="1">
    <citation type="journal article" date="2008" name="Proc. Natl. Acad. Sci. U.S.A.">
        <title>Niche adaptation and genome expansion in the chlorophyll d-producing cyanobacterium Acaryochloris marina.</title>
        <authorList>
            <person name="Swingley W.D."/>
            <person name="Chen M."/>
            <person name="Cheung P.C."/>
            <person name="Conrad A.L."/>
            <person name="Dejesa L.C."/>
            <person name="Hao J."/>
            <person name="Honchak B.M."/>
            <person name="Karbach L.E."/>
            <person name="Kurdoglu A."/>
            <person name="Lahiri S."/>
            <person name="Mastrian S.D."/>
            <person name="Miyashita H."/>
            <person name="Page L."/>
            <person name="Ramakrishna P."/>
            <person name="Satoh S."/>
            <person name="Sattley W.M."/>
            <person name="Shimada Y."/>
            <person name="Taylor H.L."/>
            <person name="Tomo T."/>
            <person name="Tsuchiya T."/>
            <person name="Wang Z.T."/>
            <person name="Raymond J."/>
            <person name="Mimuro M."/>
            <person name="Blankenship R.E."/>
            <person name="Touchman J.W."/>
        </authorList>
    </citation>
    <scope>NUCLEOTIDE SEQUENCE [LARGE SCALE GENOMIC DNA]</scope>
    <source>
        <strain evidence="3">MBIC 11017</strain>
    </source>
</reference>
<evidence type="ECO:0000313" key="2">
    <source>
        <dbReference type="EMBL" id="ABW29887.1"/>
    </source>
</evidence>
<dbReference type="HOGENOM" id="CLU_171075_6_0_3"/>
<feature type="transmembrane region" description="Helical" evidence="1">
    <location>
        <begin position="23"/>
        <end position="50"/>
    </location>
</feature>
<dbReference type="Gene3D" id="1.10.3460.10">
    <property type="entry name" value="Chlorophyll a/b binding protein domain"/>
    <property type="match status" value="1"/>
</dbReference>
<evidence type="ECO:0000313" key="3">
    <source>
        <dbReference type="Proteomes" id="UP000000268"/>
    </source>
</evidence>
<evidence type="ECO:0000256" key="1">
    <source>
        <dbReference type="SAM" id="Phobius"/>
    </source>
</evidence>
<dbReference type="RefSeq" id="WP_010477987.1">
    <property type="nucleotide sequence ID" value="NC_009925.1"/>
</dbReference>
<dbReference type="AlphaFoldDB" id="B0C4K4"/>
<gene>
    <name evidence="2" type="primary">hli</name>
    <name evidence="2" type="ordered locus">AM1_4916</name>
</gene>
<keyword evidence="3" id="KW-1185">Reference proteome</keyword>
<proteinExistence type="predicted"/>